<dbReference type="GO" id="GO:0005829">
    <property type="term" value="C:cytosol"/>
    <property type="evidence" value="ECO:0007669"/>
    <property type="project" value="TreeGrafter"/>
</dbReference>
<dbReference type="STRING" id="216432.CA2559_05165"/>
<dbReference type="Pfam" id="PF03938">
    <property type="entry name" value="OmpH"/>
    <property type="match status" value="1"/>
</dbReference>
<evidence type="ECO:0000256" key="1">
    <source>
        <dbReference type="ARBA" id="ARBA00009091"/>
    </source>
</evidence>
<comment type="similarity">
    <text evidence="1">Belongs to the Skp family.</text>
</comment>
<name>A3U7A5_CROAH</name>
<evidence type="ECO:0000256" key="2">
    <source>
        <dbReference type="ARBA" id="ARBA00022729"/>
    </source>
</evidence>
<dbReference type="eggNOG" id="COG2825">
    <property type="taxonomic scope" value="Bacteria"/>
</dbReference>
<evidence type="ECO:0000256" key="3">
    <source>
        <dbReference type="SAM" id="Coils"/>
    </source>
</evidence>
<protein>
    <recommendedName>
        <fullName evidence="6">Cationic outer membrane protein OmpH</fullName>
    </recommendedName>
</protein>
<dbReference type="InterPro" id="IPR024930">
    <property type="entry name" value="Skp_dom_sf"/>
</dbReference>
<keyword evidence="3" id="KW-0175">Coiled coil</keyword>
<dbReference type="GO" id="GO:0051082">
    <property type="term" value="F:unfolded protein binding"/>
    <property type="evidence" value="ECO:0007669"/>
    <property type="project" value="InterPro"/>
</dbReference>
<evidence type="ECO:0000313" key="5">
    <source>
        <dbReference type="Proteomes" id="UP000002297"/>
    </source>
</evidence>
<dbReference type="SMART" id="SM00935">
    <property type="entry name" value="OmpH"/>
    <property type="match status" value="1"/>
</dbReference>
<dbReference type="PANTHER" id="PTHR35089:SF1">
    <property type="entry name" value="CHAPERONE PROTEIN SKP"/>
    <property type="match status" value="1"/>
</dbReference>
<dbReference type="KEGG" id="cat:CA2559_05165"/>
<sequence length="176" mass="20696">MKNIKMRIILLVLTLTFWLPNIINAQNNVAKIDINKLIEEYPGKDEYVKDIEELSDGLQTKLDDMYNKLKATINKYESEAELQSEETNIERAKEINREREKISEQQKLAIEQLEKFESNLNRKMSVNVHKVVLYIAEKQNLDFVIDSSHGYNIIEADCKDIFNDVKQELIKYIQTQ</sequence>
<accession>A3U7A5</accession>
<dbReference type="GO" id="GO:0050821">
    <property type="term" value="P:protein stabilization"/>
    <property type="evidence" value="ECO:0007669"/>
    <property type="project" value="TreeGrafter"/>
</dbReference>
<reference evidence="4 5" key="1">
    <citation type="journal article" date="2010" name="J. Bacteriol.">
        <title>The complete genome sequence of Croceibacter atlanticus HTCC2559T.</title>
        <authorList>
            <person name="Oh H.M."/>
            <person name="Kang I."/>
            <person name="Ferriera S."/>
            <person name="Giovannoni S.J."/>
            <person name="Cho J.C."/>
        </authorList>
    </citation>
    <scope>NUCLEOTIDE SEQUENCE [LARGE SCALE GENOMIC DNA]</scope>
    <source>
        <strain evidence="5">ATCC BAA-628 / HTCC2559 / KCTC 12090</strain>
    </source>
</reference>
<organism evidence="4 5">
    <name type="scientific">Croceibacter atlanticus (strain ATCC BAA-628 / JCM 21780 / CIP 108009 / IAM 15332 / KCTC 12090 / HTCC2559)</name>
    <dbReference type="NCBI Taxonomy" id="216432"/>
    <lineage>
        <taxon>Bacteria</taxon>
        <taxon>Pseudomonadati</taxon>
        <taxon>Bacteroidota</taxon>
        <taxon>Flavobacteriia</taxon>
        <taxon>Flavobacteriales</taxon>
        <taxon>Flavobacteriaceae</taxon>
        <taxon>Croceibacter</taxon>
    </lineage>
</organism>
<evidence type="ECO:0000313" key="4">
    <source>
        <dbReference type="EMBL" id="EAP88122.1"/>
    </source>
</evidence>
<dbReference type="EMBL" id="CP002046">
    <property type="protein sequence ID" value="EAP88122.1"/>
    <property type="molecule type" value="Genomic_DNA"/>
</dbReference>
<dbReference type="InterPro" id="IPR005632">
    <property type="entry name" value="Chaperone_Skp"/>
</dbReference>
<dbReference type="HOGENOM" id="CLU_053320_3_0_10"/>
<dbReference type="Proteomes" id="UP000002297">
    <property type="component" value="Chromosome"/>
</dbReference>
<gene>
    <name evidence="4" type="ordered locus">CA2559_05165</name>
</gene>
<keyword evidence="2" id="KW-0732">Signal</keyword>
<feature type="coiled-coil region" evidence="3">
    <location>
        <begin position="59"/>
        <end position="119"/>
    </location>
</feature>
<dbReference type="AlphaFoldDB" id="A3U7A5"/>
<evidence type="ECO:0008006" key="6">
    <source>
        <dbReference type="Google" id="ProtNLM"/>
    </source>
</evidence>
<keyword evidence="5" id="KW-1185">Reference proteome</keyword>
<dbReference type="SUPFAM" id="SSF111384">
    <property type="entry name" value="OmpH-like"/>
    <property type="match status" value="1"/>
</dbReference>
<proteinExistence type="inferred from homology"/>
<dbReference type="PANTHER" id="PTHR35089">
    <property type="entry name" value="CHAPERONE PROTEIN SKP"/>
    <property type="match status" value="1"/>
</dbReference>
<dbReference type="Gene3D" id="3.30.910.20">
    <property type="entry name" value="Skp domain"/>
    <property type="match status" value="1"/>
</dbReference>